<name>A0A8A4TGU1_SULCO</name>
<dbReference type="AlphaFoldDB" id="A0A8A4TGU1"/>
<keyword evidence="3" id="KW-1185">Reference proteome</keyword>
<dbReference type="EMBL" id="CP071793">
    <property type="protein sequence ID" value="QTD48853.1"/>
    <property type="molecule type" value="Genomic_DNA"/>
</dbReference>
<gene>
    <name evidence="2" type="ORF">J3U87_24995</name>
</gene>
<proteinExistence type="predicted"/>
<dbReference type="KEGG" id="scor:J3U87_24995"/>
<protein>
    <submittedName>
        <fullName evidence="2">Uncharacterized protein</fullName>
    </submittedName>
</protein>
<evidence type="ECO:0000256" key="1">
    <source>
        <dbReference type="SAM" id="SignalP"/>
    </source>
</evidence>
<sequence length="240" mass="26554">MTFSFLRTVKTRLLFAGLLISVLPGFAGDWAFAPADPTFTITAQDTGGVGATTGPIDDDYGDVPLDPDRISRAKRLQFTEVATGVTLTVEVFGNYIGVSGRSPLTMFQWTTVGLQTYGNRVQVSDAGFHYKIERVTQDGGVVSMSQPIDVVADTFEDVPHYTRSIYSIAWFDNLRTAIEEETYEFVGSGYNPCYQEIIDNMIPVIDFLFETGTDLDVVNALNDLYLAMERNQDTCSSNAW</sequence>
<reference evidence="2" key="1">
    <citation type="submission" date="2021-03" db="EMBL/GenBank/DDBJ databases">
        <title>Acanthopleuribacteraceae sp. M133.</title>
        <authorList>
            <person name="Wang G."/>
        </authorList>
    </citation>
    <scope>NUCLEOTIDE SEQUENCE</scope>
    <source>
        <strain evidence="2">M133</strain>
    </source>
</reference>
<accession>A0A8A4TGU1</accession>
<keyword evidence="1" id="KW-0732">Signal</keyword>
<organism evidence="2 3">
    <name type="scientific">Sulfidibacter corallicola</name>
    <dbReference type="NCBI Taxonomy" id="2818388"/>
    <lineage>
        <taxon>Bacteria</taxon>
        <taxon>Pseudomonadati</taxon>
        <taxon>Acidobacteriota</taxon>
        <taxon>Holophagae</taxon>
        <taxon>Acanthopleuribacterales</taxon>
        <taxon>Acanthopleuribacteraceae</taxon>
        <taxon>Sulfidibacter</taxon>
    </lineage>
</organism>
<feature type="chain" id="PRO_5035182059" evidence="1">
    <location>
        <begin position="28"/>
        <end position="240"/>
    </location>
</feature>
<evidence type="ECO:0000313" key="2">
    <source>
        <dbReference type="EMBL" id="QTD48853.1"/>
    </source>
</evidence>
<dbReference type="Proteomes" id="UP000663929">
    <property type="component" value="Chromosome"/>
</dbReference>
<evidence type="ECO:0000313" key="3">
    <source>
        <dbReference type="Proteomes" id="UP000663929"/>
    </source>
</evidence>
<dbReference type="RefSeq" id="WP_237378503.1">
    <property type="nucleotide sequence ID" value="NZ_CP071793.1"/>
</dbReference>
<feature type="signal peptide" evidence="1">
    <location>
        <begin position="1"/>
        <end position="27"/>
    </location>
</feature>